<accession>A0A091DI59</accession>
<dbReference type="AlphaFoldDB" id="A0A091DI59"/>
<name>A0A091DI59_FUKDA</name>
<proteinExistence type="predicted"/>
<dbReference type="Proteomes" id="UP000028990">
    <property type="component" value="Unassembled WGS sequence"/>
</dbReference>
<gene>
    <name evidence="1" type="ORF">H920_06840</name>
</gene>
<protein>
    <submittedName>
        <fullName evidence="1">Uncharacterized protein</fullName>
    </submittedName>
</protein>
<organism evidence="1 2">
    <name type="scientific">Fukomys damarensis</name>
    <name type="common">Damaraland mole rat</name>
    <name type="synonym">Cryptomys damarensis</name>
    <dbReference type="NCBI Taxonomy" id="885580"/>
    <lineage>
        <taxon>Eukaryota</taxon>
        <taxon>Metazoa</taxon>
        <taxon>Chordata</taxon>
        <taxon>Craniata</taxon>
        <taxon>Vertebrata</taxon>
        <taxon>Euteleostomi</taxon>
        <taxon>Mammalia</taxon>
        <taxon>Eutheria</taxon>
        <taxon>Euarchontoglires</taxon>
        <taxon>Glires</taxon>
        <taxon>Rodentia</taxon>
        <taxon>Hystricomorpha</taxon>
        <taxon>Bathyergidae</taxon>
        <taxon>Fukomys</taxon>
    </lineage>
</organism>
<evidence type="ECO:0000313" key="1">
    <source>
        <dbReference type="EMBL" id="KFO31799.1"/>
    </source>
</evidence>
<reference evidence="1 2" key="1">
    <citation type="submission" date="2013-11" db="EMBL/GenBank/DDBJ databases">
        <title>The Damaraland mole rat (Fukomys damarensis) genome and evolution of African mole rats.</title>
        <authorList>
            <person name="Gladyshev V.N."/>
            <person name="Fang X."/>
        </authorList>
    </citation>
    <scope>NUCLEOTIDE SEQUENCE [LARGE SCALE GENOMIC DNA]</scope>
    <source>
        <tissue evidence="1">Liver</tissue>
    </source>
</reference>
<dbReference type="EMBL" id="KN122247">
    <property type="protein sequence ID" value="KFO31799.1"/>
    <property type="molecule type" value="Genomic_DNA"/>
</dbReference>
<evidence type="ECO:0000313" key="2">
    <source>
        <dbReference type="Proteomes" id="UP000028990"/>
    </source>
</evidence>
<keyword evidence="2" id="KW-1185">Reference proteome</keyword>
<sequence length="113" mass="12620">MKTRMKMSLAMRKELVPMVVVGGWLSQSPGEKELSSEQELRSRVPWLPTVHGTMPSSPFCCRLRGHQGPAPVVIRLLVVQQLDACGIGLCPQTCLLDAKLLLWGVFFETREMV</sequence>